<proteinExistence type="predicted"/>
<evidence type="ECO:0000256" key="1">
    <source>
        <dbReference type="SAM" id="MobiDB-lite"/>
    </source>
</evidence>
<dbReference type="AlphaFoldDB" id="A0A7C5SSF0"/>
<feature type="compositionally biased region" description="Basic and acidic residues" evidence="1">
    <location>
        <begin position="1"/>
        <end position="12"/>
    </location>
</feature>
<reference evidence="2" key="1">
    <citation type="journal article" date="2020" name="mSystems">
        <title>Genome- and Community-Level Interaction Insights into Carbon Utilization and Element Cycling Functions of Hydrothermarchaeota in Hydrothermal Sediment.</title>
        <authorList>
            <person name="Zhou Z."/>
            <person name="Liu Y."/>
            <person name="Xu W."/>
            <person name="Pan J."/>
            <person name="Luo Z.H."/>
            <person name="Li M."/>
        </authorList>
    </citation>
    <scope>NUCLEOTIDE SEQUENCE [LARGE SCALE GENOMIC DNA]</scope>
    <source>
        <strain evidence="2">HyVt-523</strain>
    </source>
</reference>
<dbReference type="Proteomes" id="UP000886105">
    <property type="component" value="Unassembled WGS sequence"/>
</dbReference>
<feature type="non-terminal residue" evidence="2">
    <location>
        <position position="108"/>
    </location>
</feature>
<dbReference type="EMBL" id="DRNZ01000196">
    <property type="protein sequence ID" value="HHO58144.1"/>
    <property type="molecule type" value="Genomic_DNA"/>
</dbReference>
<accession>A0A7C5SSF0</accession>
<gene>
    <name evidence="2" type="ORF">ENJ85_03125</name>
</gene>
<comment type="caution">
    <text evidence="2">The sequence shown here is derived from an EMBL/GenBank/DDBJ whole genome shotgun (WGS) entry which is preliminary data.</text>
</comment>
<sequence>MRASWRSRERRCFRPPPPAAVRRGRWGLAGRGRTERRLGRENRRPRRAFLQTVAPFQRRSTGGGVSRLLPHAVVRLAAGRPVTPAELAAATGRTAAEVGKLLQQLPGV</sequence>
<dbReference type="InterPro" id="IPR036388">
    <property type="entry name" value="WH-like_DNA-bd_sf"/>
</dbReference>
<evidence type="ECO:0000313" key="2">
    <source>
        <dbReference type="EMBL" id="HHO58144.1"/>
    </source>
</evidence>
<name>A0A7C5SSF0_9DEIN</name>
<protein>
    <submittedName>
        <fullName evidence="2">Uncharacterized protein</fullName>
    </submittedName>
</protein>
<feature type="region of interest" description="Disordered" evidence="1">
    <location>
        <begin position="1"/>
        <end position="24"/>
    </location>
</feature>
<organism evidence="2">
    <name type="scientific">Oceanithermus profundus</name>
    <dbReference type="NCBI Taxonomy" id="187137"/>
    <lineage>
        <taxon>Bacteria</taxon>
        <taxon>Thermotogati</taxon>
        <taxon>Deinococcota</taxon>
        <taxon>Deinococci</taxon>
        <taxon>Thermales</taxon>
        <taxon>Thermaceae</taxon>
        <taxon>Oceanithermus</taxon>
    </lineage>
</organism>
<dbReference type="Gene3D" id="1.10.10.10">
    <property type="entry name" value="Winged helix-like DNA-binding domain superfamily/Winged helix DNA-binding domain"/>
    <property type="match status" value="1"/>
</dbReference>